<evidence type="ECO:0000313" key="2">
    <source>
        <dbReference type="EMBL" id="VEL21703.1"/>
    </source>
</evidence>
<feature type="transmembrane region" description="Helical" evidence="1">
    <location>
        <begin position="12"/>
        <end position="37"/>
    </location>
</feature>
<comment type="caution">
    <text evidence="2">The sequence shown here is derived from an EMBL/GenBank/DDBJ whole genome shotgun (WGS) entry which is preliminary data.</text>
</comment>
<dbReference type="AlphaFoldDB" id="A0A3S5CHG3"/>
<keyword evidence="1" id="KW-1133">Transmembrane helix</keyword>
<sequence length="82" mass="8950">MTAIAKPGQTVFGLIFGALVWFIVPFSFGTSCGLAYLSLGVLNGTDLLTPVQVDAGRDLFNFFFEPAKRFTVMTTVFYTANE</sequence>
<keyword evidence="1" id="KW-0472">Membrane</keyword>
<dbReference type="OrthoDB" id="10049971at2759"/>
<dbReference type="EMBL" id="CAAALY010052665">
    <property type="protein sequence ID" value="VEL21703.1"/>
    <property type="molecule type" value="Genomic_DNA"/>
</dbReference>
<accession>A0A3S5CHG3</accession>
<gene>
    <name evidence="2" type="ORF">PXEA_LOCUS15143</name>
</gene>
<protein>
    <submittedName>
        <fullName evidence="2">Uncharacterized protein</fullName>
    </submittedName>
</protein>
<dbReference type="PROSITE" id="PS51257">
    <property type="entry name" value="PROKAR_LIPOPROTEIN"/>
    <property type="match status" value="1"/>
</dbReference>
<reference evidence="2" key="1">
    <citation type="submission" date="2018-11" db="EMBL/GenBank/DDBJ databases">
        <authorList>
            <consortium name="Pathogen Informatics"/>
        </authorList>
    </citation>
    <scope>NUCLEOTIDE SEQUENCE</scope>
</reference>
<organism evidence="2 3">
    <name type="scientific">Protopolystoma xenopodis</name>
    <dbReference type="NCBI Taxonomy" id="117903"/>
    <lineage>
        <taxon>Eukaryota</taxon>
        <taxon>Metazoa</taxon>
        <taxon>Spiralia</taxon>
        <taxon>Lophotrochozoa</taxon>
        <taxon>Platyhelminthes</taxon>
        <taxon>Monogenea</taxon>
        <taxon>Polyopisthocotylea</taxon>
        <taxon>Polystomatidea</taxon>
        <taxon>Polystomatidae</taxon>
        <taxon>Protopolystoma</taxon>
    </lineage>
</organism>
<keyword evidence="1" id="KW-0812">Transmembrane</keyword>
<evidence type="ECO:0000313" key="3">
    <source>
        <dbReference type="Proteomes" id="UP000784294"/>
    </source>
</evidence>
<evidence type="ECO:0000256" key="1">
    <source>
        <dbReference type="SAM" id="Phobius"/>
    </source>
</evidence>
<keyword evidence="3" id="KW-1185">Reference proteome</keyword>
<dbReference type="Proteomes" id="UP000784294">
    <property type="component" value="Unassembled WGS sequence"/>
</dbReference>
<name>A0A3S5CHG3_9PLAT</name>
<proteinExistence type="predicted"/>